<dbReference type="InterPro" id="IPR036390">
    <property type="entry name" value="WH_DNA-bd_sf"/>
</dbReference>
<dbReference type="Gene3D" id="3.30.565.60">
    <property type="match status" value="1"/>
</dbReference>
<reference evidence="3" key="1">
    <citation type="submission" date="2022-05" db="EMBL/GenBank/DDBJ databases">
        <title>Corynebacterium sp. TA-R-1 sp. nov., isolated from human feces.</title>
        <authorList>
            <person name="Shamsuzzaman M."/>
            <person name="Dahal R.H."/>
        </authorList>
    </citation>
    <scope>NUCLEOTIDE SEQUENCE</scope>
    <source>
        <strain evidence="3">TA-R-1</strain>
    </source>
</reference>
<name>A0ABT1G361_9CORY</name>
<dbReference type="InterPro" id="IPR038461">
    <property type="entry name" value="Schlafen_AlbA_2_dom_sf"/>
</dbReference>
<dbReference type="Pfam" id="PF01978">
    <property type="entry name" value="TrmB"/>
    <property type="match status" value="1"/>
</dbReference>
<organism evidence="3 4">
    <name type="scientific">Corynebacterium stercoris</name>
    <dbReference type="NCBI Taxonomy" id="2943490"/>
    <lineage>
        <taxon>Bacteria</taxon>
        <taxon>Bacillati</taxon>
        <taxon>Actinomycetota</taxon>
        <taxon>Actinomycetes</taxon>
        <taxon>Mycobacteriales</taxon>
        <taxon>Corynebacteriaceae</taxon>
        <taxon>Corynebacterium</taxon>
    </lineage>
</organism>
<evidence type="ECO:0000313" key="4">
    <source>
        <dbReference type="Proteomes" id="UP001204000"/>
    </source>
</evidence>
<feature type="domain" description="Schlafen AlbA-2" evidence="2">
    <location>
        <begin position="31"/>
        <end position="124"/>
    </location>
</feature>
<dbReference type="InterPro" id="IPR007421">
    <property type="entry name" value="Schlafen_AlbA_2_dom"/>
</dbReference>
<dbReference type="EMBL" id="JAMFTQ010000016">
    <property type="protein sequence ID" value="MCP1388465.1"/>
    <property type="molecule type" value="Genomic_DNA"/>
</dbReference>
<evidence type="ECO:0000259" key="1">
    <source>
        <dbReference type="Pfam" id="PF01978"/>
    </source>
</evidence>
<comment type="caution">
    <text evidence="3">The sequence shown here is derived from an EMBL/GenBank/DDBJ whole genome shotgun (WGS) entry which is preliminary data.</text>
</comment>
<accession>A0ABT1G361</accession>
<sequence>MDGMVVRHLLAAGEGLSVVFARRVSAAYINERRVIETMACLANAEGGTLLVGVDRDGTVSGCHPFHGDRTDPALLASVVYRYTSPGLPVEVAVVDIDGREVVAITVAAQPTPVGTTWGVYRTRRLNSQGIAECVGMEPAYLFTRYRDAHGVDWALTPAAGPSADDLDPEAIDAYRQLCTDPRLRNLDDASLVRTLGFLDDSAEPVALGAIALFGTADAVRRHLPYHQVVVADRREAPRTWRSSAPLALMLGELHRNAELFGAAFPLVINALLHRDYFLPGPVHVALDQDGARVASPGAAPRGVDLGAAAAGASTYAPRSLYLTTAIAHTSLTQGAGAGLPGTAVRFDGSHEHGVVASLPWGNASLPPAEPHADLSENETKALEALRTAETELASSDVAKAAGLSTQQAYRALRKLVDAGIVTRTGETRTTRYSV</sequence>
<dbReference type="SUPFAM" id="SSF46785">
    <property type="entry name" value="Winged helix' DNA-binding domain"/>
    <property type="match status" value="1"/>
</dbReference>
<evidence type="ECO:0000259" key="2">
    <source>
        <dbReference type="Pfam" id="PF04326"/>
    </source>
</evidence>
<dbReference type="Proteomes" id="UP001204000">
    <property type="component" value="Unassembled WGS sequence"/>
</dbReference>
<dbReference type="Gene3D" id="1.10.10.10">
    <property type="entry name" value="Winged helix-like DNA-binding domain superfamily/Winged helix DNA-binding domain"/>
    <property type="match status" value="1"/>
</dbReference>
<feature type="domain" description="Transcription regulator TrmB N-terminal" evidence="1">
    <location>
        <begin position="373"/>
        <end position="432"/>
    </location>
</feature>
<dbReference type="Pfam" id="PF04326">
    <property type="entry name" value="SLFN_AlbA_2"/>
    <property type="match status" value="1"/>
</dbReference>
<dbReference type="InterPro" id="IPR002831">
    <property type="entry name" value="Tscrpt_reg_TrmB_N"/>
</dbReference>
<dbReference type="Gene3D" id="3.30.950.30">
    <property type="entry name" value="Schlafen, AAA domain"/>
    <property type="match status" value="1"/>
</dbReference>
<dbReference type="PANTHER" id="PTHR30595:SF6">
    <property type="entry name" value="SCHLAFEN ALBA-2 DOMAIN-CONTAINING PROTEIN"/>
    <property type="match status" value="1"/>
</dbReference>
<dbReference type="InterPro" id="IPR038475">
    <property type="entry name" value="RecG_C_sf"/>
</dbReference>
<gene>
    <name evidence="3" type="ORF">M5J20_09765</name>
</gene>
<keyword evidence="4" id="KW-1185">Reference proteome</keyword>
<dbReference type="RefSeq" id="WP_253579096.1">
    <property type="nucleotide sequence ID" value="NZ_JAMFTQ010000016.1"/>
</dbReference>
<dbReference type="PANTHER" id="PTHR30595">
    <property type="entry name" value="GLPR-RELATED TRANSCRIPTIONAL REPRESSOR"/>
    <property type="match status" value="1"/>
</dbReference>
<dbReference type="InterPro" id="IPR036388">
    <property type="entry name" value="WH-like_DNA-bd_sf"/>
</dbReference>
<protein>
    <submittedName>
        <fullName evidence="3">DNA binding domain-containing protein</fullName>
    </submittedName>
</protein>
<proteinExistence type="predicted"/>
<evidence type="ECO:0000313" key="3">
    <source>
        <dbReference type="EMBL" id="MCP1388465.1"/>
    </source>
</evidence>